<keyword evidence="2" id="KW-1133">Transmembrane helix</keyword>
<feature type="transmembrane region" description="Helical" evidence="2">
    <location>
        <begin position="179"/>
        <end position="201"/>
    </location>
</feature>
<evidence type="ECO:0000256" key="2">
    <source>
        <dbReference type="SAM" id="Phobius"/>
    </source>
</evidence>
<reference evidence="3 4" key="1">
    <citation type="submission" date="2019-03" db="EMBL/GenBank/DDBJ databases">
        <title>Single cell metagenomics reveals metabolic interactions within the superorganism composed of flagellate Streblomastix strix and complex community of Bacteroidetes bacteria on its surface.</title>
        <authorList>
            <person name="Treitli S.C."/>
            <person name="Kolisko M."/>
            <person name="Husnik F."/>
            <person name="Keeling P."/>
            <person name="Hampl V."/>
        </authorList>
    </citation>
    <scope>NUCLEOTIDE SEQUENCE [LARGE SCALE GENOMIC DNA]</scope>
    <source>
        <strain evidence="3">ST1C</strain>
    </source>
</reference>
<evidence type="ECO:0000313" key="4">
    <source>
        <dbReference type="Proteomes" id="UP000324800"/>
    </source>
</evidence>
<feature type="compositionally biased region" description="Polar residues" evidence="1">
    <location>
        <begin position="307"/>
        <end position="329"/>
    </location>
</feature>
<name>A0A5J4VN79_9EUKA</name>
<dbReference type="EMBL" id="SNRW01006047">
    <property type="protein sequence ID" value="KAA6383836.1"/>
    <property type="molecule type" value="Genomic_DNA"/>
</dbReference>
<organism evidence="3 4">
    <name type="scientific">Streblomastix strix</name>
    <dbReference type="NCBI Taxonomy" id="222440"/>
    <lineage>
        <taxon>Eukaryota</taxon>
        <taxon>Metamonada</taxon>
        <taxon>Preaxostyla</taxon>
        <taxon>Oxymonadida</taxon>
        <taxon>Streblomastigidae</taxon>
        <taxon>Streblomastix</taxon>
    </lineage>
</organism>
<gene>
    <name evidence="3" type="ORF">EZS28_020638</name>
</gene>
<keyword evidence="2" id="KW-0472">Membrane</keyword>
<feature type="region of interest" description="Disordered" evidence="1">
    <location>
        <begin position="306"/>
        <end position="330"/>
    </location>
</feature>
<accession>A0A5J4VN79</accession>
<evidence type="ECO:0000256" key="1">
    <source>
        <dbReference type="SAM" id="MobiDB-lite"/>
    </source>
</evidence>
<comment type="caution">
    <text evidence="3">The sequence shown here is derived from an EMBL/GenBank/DDBJ whole genome shotgun (WGS) entry which is preliminary data.</text>
</comment>
<evidence type="ECO:0000313" key="3">
    <source>
        <dbReference type="EMBL" id="KAA6383836.1"/>
    </source>
</evidence>
<dbReference type="Proteomes" id="UP000324800">
    <property type="component" value="Unassembled WGS sequence"/>
</dbReference>
<protein>
    <submittedName>
        <fullName evidence="3">Uncharacterized protein</fullName>
    </submittedName>
</protein>
<keyword evidence="2" id="KW-0812">Transmembrane</keyword>
<proteinExistence type="predicted"/>
<sequence length="531" mass="59350">MSKSEKQIQDMIKKLTEEDSVRLQTVDEALQQLSSRNRTNVNTLDQSSSQIYTGDKTFTQLILVKKFIKTDGTENQILLANSDSIDKYKLDYEPIENARYSAIAYGMNEQRIWEPKFSGTPSKIPLIAVIYATKQSSQPIIWTNSVALGCYINPNGNVIIIRIYLFDIILKFIKLRQEIIAFLNLIFVNRTSLSFILIVIVSSGPRLEKNIDFEVQSFVLYSSNIPQLSNCTCIQDIGQLQADVQVINQELTRQIHFRDYFAINDEILALQSNVVGDQVYSREDLLVWVDEDSWVETDQIVPDQVTPARNATSLADSRTTGVAGTSNEYSRGDHKHLQYVTDLLSAQDTATDEDRVATTSDRVRRCTQCKSNTNVLLLNATAAASGTSDYYCRNDPVHPQQLTYNGNITMTKLIKTGRTNHQIQLADGTIKPITVRVDELPTDYTSMITLTPNPQLDNQTINNAPFIQNQFLQIITVNGNGNEVLRIENTLIARTTEQNNSNRGLAISADGSTLTLNGTVIGGTGVQNNGD</sequence>
<dbReference type="AlphaFoldDB" id="A0A5J4VN79"/>